<evidence type="ECO:0000259" key="1">
    <source>
        <dbReference type="Pfam" id="PF04664"/>
    </source>
</evidence>
<dbReference type="GO" id="GO:0140625">
    <property type="term" value="F:opioid growth factor receptor activity"/>
    <property type="evidence" value="ECO:0007669"/>
    <property type="project" value="InterPro"/>
</dbReference>
<dbReference type="PANTHER" id="PTHR14015">
    <property type="entry name" value="OPIOID GROWTH FACTOR RECEPTOR OGFR ZETA-TYPE OPIOID RECEPTOR"/>
    <property type="match status" value="1"/>
</dbReference>
<accession>A0A917I4D4</accession>
<dbReference type="GO" id="GO:0016020">
    <property type="term" value="C:membrane"/>
    <property type="evidence" value="ECO:0007669"/>
    <property type="project" value="InterPro"/>
</dbReference>
<keyword evidence="3" id="KW-1185">Reference proteome</keyword>
<dbReference type="RefSeq" id="WP_188516719.1">
    <property type="nucleotide sequence ID" value="NZ_BMES01000001.1"/>
</dbReference>
<comment type="caution">
    <text evidence="2">The sequence shown here is derived from an EMBL/GenBank/DDBJ whole genome shotgun (WGS) entry which is preliminary data.</text>
</comment>
<reference evidence="2" key="2">
    <citation type="submission" date="2020-09" db="EMBL/GenBank/DDBJ databases">
        <authorList>
            <person name="Sun Q."/>
            <person name="Zhou Y."/>
        </authorList>
    </citation>
    <scope>NUCLEOTIDE SEQUENCE</scope>
    <source>
        <strain evidence="2">CGMCC 1.12214</strain>
    </source>
</reference>
<sequence length="151" mass="16607">MTPIHAFLNGTGRDDRGRRIADVLAMDDHALEFTHDYIQWLFPLATPSMAQPGSPVLAPGDVPAIRGDPLAQANLARAAVLMSGFYARSPDWLGSYDHNHLRITRIVTSLKLLVGREAAAGFLAAIEDRCRAAGDPVNARSRRYWREALES</sequence>
<proteinExistence type="predicted"/>
<dbReference type="Proteomes" id="UP000603912">
    <property type="component" value="Unassembled WGS sequence"/>
</dbReference>
<feature type="domain" description="Opioid growth factor receptor (OGFr) conserved" evidence="1">
    <location>
        <begin position="26"/>
        <end position="86"/>
    </location>
</feature>
<dbReference type="AlphaFoldDB" id="A0A917I4D4"/>
<gene>
    <name evidence="2" type="ORF">GCM10007036_11480</name>
</gene>
<dbReference type="PANTHER" id="PTHR14015:SF2">
    <property type="entry name" value="OPIOID GROWTH FACTOR RECEPTOR (OGFR) CONSERVED DOMAIN-CONTAINING PROTEIN"/>
    <property type="match status" value="1"/>
</dbReference>
<evidence type="ECO:0000313" key="3">
    <source>
        <dbReference type="Proteomes" id="UP000603912"/>
    </source>
</evidence>
<organism evidence="2 3">
    <name type="scientific">Alsobacter metallidurans</name>
    <dbReference type="NCBI Taxonomy" id="340221"/>
    <lineage>
        <taxon>Bacteria</taxon>
        <taxon>Pseudomonadati</taxon>
        <taxon>Pseudomonadota</taxon>
        <taxon>Alphaproteobacteria</taxon>
        <taxon>Hyphomicrobiales</taxon>
        <taxon>Alsobacteraceae</taxon>
        <taxon>Alsobacter</taxon>
    </lineage>
</organism>
<protein>
    <recommendedName>
        <fullName evidence="1">Opioid growth factor receptor (OGFr) conserved domain-containing protein</fullName>
    </recommendedName>
</protein>
<dbReference type="InterPro" id="IPR039574">
    <property type="entry name" value="OGFr"/>
</dbReference>
<dbReference type="InterPro" id="IPR006757">
    <property type="entry name" value="OGF_rcpt"/>
</dbReference>
<name>A0A917I4D4_9HYPH</name>
<reference evidence="2" key="1">
    <citation type="journal article" date="2014" name="Int. J. Syst. Evol. Microbiol.">
        <title>Complete genome sequence of Corynebacterium casei LMG S-19264T (=DSM 44701T), isolated from a smear-ripened cheese.</title>
        <authorList>
            <consortium name="US DOE Joint Genome Institute (JGI-PGF)"/>
            <person name="Walter F."/>
            <person name="Albersmeier A."/>
            <person name="Kalinowski J."/>
            <person name="Ruckert C."/>
        </authorList>
    </citation>
    <scope>NUCLEOTIDE SEQUENCE</scope>
    <source>
        <strain evidence="2">CGMCC 1.12214</strain>
    </source>
</reference>
<dbReference type="EMBL" id="BMES01000001">
    <property type="protein sequence ID" value="GGH13120.1"/>
    <property type="molecule type" value="Genomic_DNA"/>
</dbReference>
<evidence type="ECO:0000313" key="2">
    <source>
        <dbReference type="EMBL" id="GGH13120.1"/>
    </source>
</evidence>
<dbReference type="Pfam" id="PF04664">
    <property type="entry name" value="OGFr_N"/>
    <property type="match status" value="1"/>
</dbReference>